<evidence type="ECO:0000256" key="14">
    <source>
        <dbReference type="ARBA" id="ARBA00023157"/>
    </source>
</evidence>
<dbReference type="GO" id="GO:0005524">
    <property type="term" value="F:ATP binding"/>
    <property type="evidence" value="ECO:0007669"/>
    <property type="project" value="UniProtKB-KW"/>
</dbReference>
<keyword evidence="13" id="KW-0809">Transit peptide</keyword>
<dbReference type="FunFam" id="3.30.590.20:FF:000003">
    <property type="entry name" value="Glutamate--cysteine ligase"/>
    <property type="match status" value="1"/>
</dbReference>
<keyword evidence="9" id="KW-0934">Plastid</keyword>
<dbReference type="InterPro" id="IPR011556">
    <property type="entry name" value="Glut_cys_lig_pln_type"/>
</dbReference>
<dbReference type="GO" id="GO:0004357">
    <property type="term" value="F:glutamate-cysteine ligase activity"/>
    <property type="evidence" value="ECO:0007669"/>
    <property type="project" value="UniProtKB-EC"/>
</dbReference>
<organism evidence="18 19">
    <name type="scientific">Escallonia herrerae</name>
    <dbReference type="NCBI Taxonomy" id="1293975"/>
    <lineage>
        <taxon>Eukaryota</taxon>
        <taxon>Viridiplantae</taxon>
        <taxon>Streptophyta</taxon>
        <taxon>Embryophyta</taxon>
        <taxon>Tracheophyta</taxon>
        <taxon>Spermatophyta</taxon>
        <taxon>Magnoliopsida</taxon>
        <taxon>eudicotyledons</taxon>
        <taxon>Gunneridae</taxon>
        <taxon>Pentapetalae</taxon>
        <taxon>asterids</taxon>
        <taxon>campanulids</taxon>
        <taxon>Escalloniales</taxon>
        <taxon>Escalloniaceae</taxon>
        <taxon>Escallonia</taxon>
    </lineage>
</organism>
<feature type="compositionally biased region" description="Basic and acidic residues" evidence="17">
    <location>
        <begin position="543"/>
        <end position="552"/>
    </location>
</feature>
<evidence type="ECO:0000256" key="9">
    <source>
        <dbReference type="ARBA" id="ARBA00022640"/>
    </source>
</evidence>
<evidence type="ECO:0000256" key="13">
    <source>
        <dbReference type="ARBA" id="ARBA00022946"/>
    </source>
</evidence>
<keyword evidence="19" id="KW-1185">Reference proteome</keyword>
<feature type="region of interest" description="Disordered" evidence="17">
    <location>
        <begin position="530"/>
        <end position="564"/>
    </location>
</feature>
<comment type="similarity">
    <text evidence="3">Belongs to the carboxylate-amine ligase family. Glutamate--cysteine ligase type 2 subfamily.</text>
</comment>
<dbReference type="PANTHER" id="PTHR34378">
    <property type="entry name" value="GLUTAMATE--CYSTEINE LIGASE, CHLOROPLASTIC"/>
    <property type="match status" value="1"/>
</dbReference>
<keyword evidence="8" id="KW-0436">Ligase</keyword>
<dbReference type="GO" id="GO:0009507">
    <property type="term" value="C:chloroplast"/>
    <property type="evidence" value="ECO:0007669"/>
    <property type="project" value="UniProtKB-SubCell"/>
</dbReference>
<evidence type="ECO:0000256" key="2">
    <source>
        <dbReference type="ARBA" id="ARBA00005006"/>
    </source>
</evidence>
<comment type="pathway">
    <text evidence="2">Sulfur metabolism; glutathione biosynthesis; glutathione from L-cysteine and L-glutamate: step 1/2.</text>
</comment>
<dbReference type="InterPro" id="IPR006336">
    <property type="entry name" value="GCS2"/>
</dbReference>
<proteinExistence type="inferred from homology"/>
<dbReference type="EMBL" id="JAVXUP010000197">
    <property type="protein sequence ID" value="KAK3034546.1"/>
    <property type="molecule type" value="Genomic_DNA"/>
</dbReference>
<keyword evidence="14" id="KW-1015">Disulfide bond</keyword>
<dbReference type="GO" id="GO:0006750">
    <property type="term" value="P:glutathione biosynthetic process"/>
    <property type="evidence" value="ECO:0007669"/>
    <property type="project" value="UniProtKB-KW"/>
</dbReference>
<comment type="subunit">
    <text evidence="4">Homodimer or monomer when oxidized or reduced, respectively.</text>
</comment>
<protein>
    <recommendedName>
        <fullName evidence="6">Glutamate--cysteine ligase, chloroplastic</fullName>
        <ecNumber evidence="5">6.3.2.2</ecNumber>
    </recommendedName>
    <alternativeName>
        <fullName evidence="16">Gamma-ECS</fullName>
    </alternativeName>
    <alternativeName>
        <fullName evidence="15">Gamma-glutamylcysteine synthetase</fullName>
    </alternativeName>
</protein>
<evidence type="ECO:0000256" key="12">
    <source>
        <dbReference type="ARBA" id="ARBA00022840"/>
    </source>
</evidence>
<evidence type="ECO:0000256" key="11">
    <source>
        <dbReference type="ARBA" id="ARBA00022741"/>
    </source>
</evidence>
<comment type="caution">
    <text evidence="18">The sequence shown here is derived from an EMBL/GenBank/DDBJ whole genome shotgun (WGS) entry which is preliminary data.</text>
</comment>
<dbReference type="AlphaFoldDB" id="A0AA89BK06"/>
<sequence>MALISQAGASCCIRSESVLCKAGYNGSFSVVYNMEVSKTKGTGIALPSVSWISSKATQSLHLEGAGVGRKRGDQVIVAASPPTEEAVIATEPLMKEDLVGYLASGCKPKEKWRIGTEHEKFGFESGTLRPMKYEQIAELLYSISERFDWEKVMEGDYIIGLKQGKQSISLEPGGQFELSGAPLETLHQTCAEVNSHLYQVKAVAEEMGIGFLGIGFQPKWGLKDIPIMPKGRYEIMRNYMPKVGSLGLDMMFRTCTVQVNLDFSSEADMIRKFRAGLALQPIATALFANSPFTEGKPNGYLSMRSQIWTDTDNNRTGMLPFVFDDSFGFEQYVDYALDVPMYFVYRNKKYIDCSGMSFRDFMAGKLPPIPGDYPTFNDWENHLTTIFPEVRLKRYLEMRGADGGPWRRLCALPAFWVGILYDEVSLQSVLDMTADWTLEERQMLRNKVPESGLKTPFRDGLLRHIAEDVVKLAKDGLERRGFKETGFLNEVAEVVRTGVTPAEKLLELYNGKWGQSVNPDPNSVQQTIPVGELEEEGGQNTGMRDKIDKDSEAYYNLSSQPSSP</sequence>
<evidence type="ECO:0000256" key="10">
    <source>
        <dbReference type="ARBA" id="ARBA00022684"/>
    </source>
</evidence>
<evidence type="ECO:0000313" key="19">
    <source>
        <dbReference type="Proteomes" id="UP001188597"/>
    </source>
</evidence>
<evidence type="ECO:0000256" key="5">
    <source>
        <dbReference type="ARBA" id="ARBA00012220"/>
    </source>
</evidence>
<dbReference type="Proteomes" id="UP001188597">
    <property type="component" value="Unassembled WGS sequence"/>
</dbReference>
<keyword evidence="10" id="KW-0317">Glutathione biosynthesis</keyword>
<evidence type="ECO:0000256" key="3">
    <source>
        <dbReference type="ARBA" id="ARBA00010253"/>
    </source>
</evidence>
<dbReference type="EC" id="6.3.2.2" evidence="5"/>
<gene>
    <name evidence="18" type="ORF">RJ639_033792</name>
</gene>
<dbReference type="PANTHER" id="PTHR34378:SF1">
    <property type="entry name" value="GLUTAMATE--CYSTEINE LIGASE, CHLOROPLASTIC"/>
    <property type="match status" value="1"/>
</dbReference>
<evidence type="ECO:0000256" key="1">
    <source>
        <dbReference type="ARBA" id="ARBA00004229"/>
    </source>
</evidence>
<dbReference type="SUPFAM" id="SSF55931">
    <property type="entry name" value="Glutamine synthetase/guanido kinase"/>
    <property type="match status" value="1"/>
</dbReference>
<evidence type="ECO:0000256" key="8">
    <source>
        <dbReference type="ARBA" id="ARBA00022598"/>
    </source>
</evidence>
<evidence type="ECO:0000313" key="18">
    <source>
        <dbReference type="EMBL" id="KAK3034546.1"/>
    </source>
</evidence>
<evidence type="ECO:0000256" key="15">
    <source>
        <dbReference type="ARBA" id="ARBA00030585"/>
    </source>
</evidence>
<accession>A0AA89BK06</accession>
<dbReference type="NCBIfam" id="TIGR01436">
    <property type="entry name" value="glu_cys_lig_pln"/>
    <property type="match status" value="1"/>
</dbReference>
<comment type="subcellular location">
    <subcellularLocation>
        <location evidence="1">Plastid</location>
        <location evidence="1">Chloroplast</location>
    </subcellularLocation>
</comment>
<evidence type="ECO:0000256" key="17">
    <source>
        <dbReference type="SAM" id="MobiDB-lite"/>
    </source>
</evidence>
<evidence type="ECO:0000256" key="16">
    <source>
        <dbReference type="ARBA" id="ARBA00032122"/>
    </source>
</evidence>
<keyword evidence="11" id="KW-0547">Nucleotide-binding</keyword>
<keyword evidence="12" id="KW-0067">ATP-binding</keyword>
<evidence type="ECO:0000256" key="6">
    <source>
        <dbReference type="ARBA" id="ARBA00015722"/>
    </source>
</evidence>
<evidence type="ECO:0000256" key="7">
    <source>
        <dbReference type="ARBA" id="ARBA00022528"/>
    </source>
</evidence>
<dbReference type="Pfam" id="PF04107">
    <property type="entry name" value="GCS2"/>
    <property type="match status" value="1"/>
</dbReference>
<dbReference type="InterPro" id="IPR014746">
    <property type="entry name" value="Gln_synth/guanido_kin_cat_dom"/>
</dbReference>
<dbReference type="Gene3D" id="3.30.590.20">
    <property type="match status" value="1"/>
</dbReference>
<name>A0AA89BK06_9ASTE</name>
<reference evidence="18" key="1">
    <citation type="submission" date="2022-12" db="EMBL/GenBank/DDBJ databases">
        <title>Draft genome assemblies for two species of Escallonia (Escalloniales).</title>
        <authorList>
            <person name="Chanderbali A."/>
            <person name="Dervinis C."/>
            <person name="Anghel I."/>
            <person name="Soltis D."/>
            <person name="Soltis P."/>
            <person name="Zapata F."/>
        </authorList>
    </citation>
    <scope>NUCLEOTIDE SEQUENCE</scope>
    <source>
        <strain evidence="18">UCBG64.0493</strain>
        <tissue evidence="18">Leaf</tissue>
    </source>
</reference>
<keyword evidence="7" id="KW-0150">Chloroplast</keyword>
<dbReference type="InterPro" id="IPR035434">
    <property type="entry name" value="GCL_bact_plant"/>
</dbReference>
<evidence type="ECO:0000256" key="4">
    <source>
        <dbReference type="ARBA" id="ARBA00011153"/>
    </source>
</evidence>